<dbReference type="PROSITE" id="PS00599">
    <property type="entry name" value="AA_TRANSFER_CLASS_2"/>
    <property type="match status" value="1"/>
</dbReference>
<organism evidence="15 16">
    <name type="scientific">Tomitella fengzijianii</name>
    <dbReference type="NCBI Taxonomy" id="2597660"/>
    <lineage>
        <taxon>Bacteria</taxon>
        <taxon>Bacillati</taxon>
        <taxon>Actinomycetota</taxon>
        <taxon>Actinomycetes</taxon>
        <taxon>Mycobacteriales</taxon>
        <taxon>Tomitella</taxon>
    </lineage>
</organism>
<reference evidence="15 16" key="2">
    <citation type="submission" date="2019-07" db="EMBL/GenBank/DDBJ databases">
        <authorList>
            <person name="Huang Y."/>
        </authorList>
    </citation>
    <scope>NUCLEOTIDE SEQUENCE [LARGE SCALE GENOMIC DNA]</scope>
    <source>
        <strain evidence="15 16">HY188</strain>
    </source>
</reference>
<evidence type="ECO:0000256" key="1">
    <source>
        <dbReference type="ARBA" id="ARBA00001933"/>
    </source>
</evidence>
<dbReference type="PANTHER" id="PTHR13693:SF100">
    <property type="entry name" value="8-AMINO-7-OXONONANOATE SYNTHASE"/>
    <property type="match status" value="1"/>
</dbReference>
<comment type="similarity">
    <text evidence="3">Belongs to the class-II pyridoxal-phosphate-dependent aminotransferase family. BioF subfamily.</text>
</comment>
<evidence type="ECO:0000256" key="12">
    <source>
        <dbReference type="ARBA" id="ARBA00047715"/>
    </source>
</evidence>
<evidence type="ECO:0000256" key="3">
    <source>
        <dbReference type="ARBA" id="ARBA00010008"/>
    </source>
</evidence>
<dbReference type="AlphaFoldDB" id="A0A516X470"/>
<dbReference type="GO" id="GO:0008710">
    <property type="term" value="F:8-amino-7-oxononanoate synthase activity"/>
    <property type="evidence" value="ECO:0007669"/>
    <property type="project" value="UniProtKB-EC"/>
</dbReference>
<dbReference type="InterPro" id="IPR050087">
    <property type="entry name" value="AON_synthase_class-II"/>
</dbReference>
<evidence type="ECO:0000256" key="10">
    <source>
        <dbReference type="ARBA" id="ARBA00032610"/>
    </source>
</evidence>
<evidence type="ECO:0000256" key="5">
    <source>
        <dbReference type="ARBA" id="ARBA00013187"/>
    </source>
</evidence>
<dbReference type="InterPro" id="IPR015422">
    <property type="entry name" value="PyrdxlP-dep_Trfase_small"/>
</dbReference>
<evidence type="ECO:0000256" key="8">
    <source>
        <dbReference type="ARBA" id="ARBA00022898"/>
    </source>
</evidence>
<keyword evidence="8 13" id="KW-0663">Pyridoxal phosphate</keyword>
<sequence>MLAQNLTAAGPDPLAWLDAEAADRRSAGLHRELSPRAADAPRGARGPIDLASNDYLGLSGHPEVIAGAVDAARRWGTGSTGSRLVTGSTEEHDALERELADFAGAGSGLIFSSGYTANLGAVTALAGRGSLIVSDAGSHASLVDACRLSRARVVVTPHADVDAVERALATRDESRALVITDSVFSADGDLAPLRALHAACRRRGAVLLVDEAHALGVRGDGGRGLVHELGLAGAPDVVVTATLSKSLGGQGGVVLADPRVREHLIDAARSFIFDTGLAPASVGAARAALTVLGREPARAVAVLDRARELAAICGGARPESAVVSLVLGDPQRAVDAARWCAGRGLRVGCFRPPSVPAGTSRLRLTARADLNAGDMAVAADVLGAVADGSWIAGTRTAGAAS</sequence>
<dbReference type="Gene3D" id="3.90.1150.10">
    <property type="entry name" value="Aspartate Aminotransferase, domain 1"/>
    <property type="match status" value="1"/>
</dbReference>
<keyword evidence="16" id="KW-1185">Reference proteome</keyword>
<dbReference type="RefSeq" id="WP_143908949.1">
    <property type="nucleotide sequence ID" value="NZ_CP041765.1"/>
</dbReference>
<evidence type="ECO:0000256" key="11">
    <source>
        <dbReference type="ARBA" id="ARBA00033381"/>
    </source>
</evidence>
<dbReference type="SUPFAM" id="SSF53383">
    <property type="entry name" value="PLP-dependent transferases"/>
    <property type="match status" value="1"/>
</dbReference>
<evidence type="ECO:0000259" key="14">
    <source>
        <dbReference type="Pfam" id="PF00155"/>
    </source>
</evidence>
<dbReference type="InterPro" id="IPR001917">
    <property type="entry name" value="Aminotrans_II_pyridoxalP_BS"/>
</dbReference>
<evidence type="ECO:0000256" key="6">
    <source>
        <dbReference type="ARBA" id="ARBA00022679"/>
    </source>
</evidence>
<comment type="cofactor">
    <cofactor evidence="1 13">
        <name>pyridoxal 5'-phosphate</name>
        <dbReference type="ChEBI" id="CHEBI:597326"/>
    </cofactor>
</comment>
<evidence type="ECO:0000256" key="9">
    <source>
        <dbReference type="ARBA" id="ARBA00023315"/>
    </source>
</evidence>
<name>A0A516X470_9ACTN</name>
<keyword evidence="6" id="KW-0808">Transferase</keyword>
<evidence type="ECO:0000313" key="15">
    <source>
        <dbReference type="EMBL" id="QDQ97850.1"/>
    </source>
</evidence>
<dbReference type="PANTHER" id="PTHR13693">
    <property type="entry name" value="CLASS II AMINOTRANSFERASE/8-AMINO-7-OXONONANOATE SYNTHASE"/>
    <property type="match status" value="1"/>
</dbReference>
<dbReference type="Pfam" id="PF00155">
    <property type="entry name" value="Aminotran_1_2"/>
    <property type="match status" value="1"/>
</dbReference>
<dbReference type="GO" id="GO:0009102">
    <property type="term" value="P:biotin biosynthetic process"/>
    <property type="evidence" value="ECO:0007669"/>
    <property type="project" value="UniProtKB-KW"/>
</dbReference>
<dbReference type="InterPro" id="IPR015424">
    <property type="entry name" value="PyrdxlP-dep_Trfase"/>
</dbReference>
<keyword evidence="7" id="KW-0093">Biotin biosynthesis</keyword>
<dbReference type="InterPro" id="IPR015421">
    <property type="entry name" value="PyrdxlP-dep_Trfase_major"/>
</dbReference>
<dbReference type="Gene3D" id="3.40.640.10">
    <property type="entry name" value="Type I PLP-dependent aspartate aminotransferase-like (Major domain)"/>
    <property type="match status" value="1"/>
</dbReference>
<reference evidence="15 16" key="1">
    <citation type="submission" date="2019-07" db="EMBL/GenBank/DDBJ databases">
        <title>Tomitella cavernea sp. nov., an actinomycete isolated from soil.</title>
        <authorList>
            <person name="Cheng J."/>
        </authorList>
    </citation>
    <scope>NUCLEOTIDE SEQUENCE [LARGE SCALE GENOMIC DNA]</scope>
    <source>
        <strain evidence="15 16">HY188</strain>
    </source>
</reference>
<dbReference type="OrthoDB" id="9807157at2"/>
<dbReference type="GO" id="GO:0030170">
    <property type="term" value="F:pyridoxal phosphate binding"/>
    <property type="evidence" value="ECO:0007669"/>
    <property type="project" value="InterPro"/>
</dbReference>
<evidence type="ECO:0000256" key="4">
    <source>
        <dbReference type="ARBA" id="ARBA00011738"/>
    </source>
</evidence>
<comment type="pathway">
    <text evidence="2">Cofactor biosynthesis; biotin biosynthesis.</text>
</comment>
<dbReference type="EC" id="2.3.1.47" evidence="5"/>
<evidence type="ECO:0000313" key="16">
    <source>
        <dbReference type="Proteomes" id="UP000317344"/>
    </source>
</evidence>
<comment type="subunit">
    <text evidence="4">Homodimer.</text>
</comment>
<evidence type="ECO:0000256" key="2">
    <source>
        <dbReference type="ARBA" id="ARBA00004746"/>
    </source>
</evidence>
<keyword evidence="9" id="KW-0012">Acyltransferase</keyword>
<dbReference type="EMBL" id="CP041765">
    <property type="protein sequence ID" value="QDQ97850.1"/>
    <property type="molecule type" value="Genomic_DNA"/>
</dbReference>
<dbReference type="InterPro" id="IPR004839">
    <property type="entry name" value="Aminotransferase_I/II_large"/>
</dbReference>
<dbReference type="Proteomes" id="UP000317344">
    <property type="component" value="Chromosome"/>
</dbReference>
<evidence type="ECO:0000256" key="13">
    <source>
        <dbReference type="RuleBase" id="RU003693"/>
    </source>
</evidence>
<gene>
    <name evidence="15" type="ORF">FO059_11650</name>
</gene>
<protein>
    <recommendedName>
        <fullName evidence="5">8-amino-7-oxononanoate synthase</fullName>
        <ecNumber evidence="5">2.3.1.47</ecNumber>
    </recommendedName>
    <alternativeName>
        <fullName evidence="10">7-keto-8-amino-pelargonic acid synthase</fullName>
    </alternativeName>
    <alternativeName>
        <fullName evidence="11">8-amino-7-ketopelargonate synthase</fullName>
    </alternativeName>
</protein>
<evidence type="ECO:0000256" key="7">
    <source>
        <dbReference type="ARBA" id="ARBA00022756"/>
    </source>
</evidence>
<comment type="catalytic activity">
    <reaction evidence="12">
        <text>6-carboxyhexanoyl-[ACP] + L-alanine + H(+) = (8S)-8-amino-7-oxononanoate + holo-[ACP] + CO2</text>
        <dbReference type="Rhea" id="RHEA:42288"/>
        <dbReference type="Rhea" id="RHEA-COMP:9685"/>
        <dbReference type="Rhea" id="RHEA-COMP:9955"/>
        <dbReference type="ChEBI" id="CHEBI:15378"/>
        <dbReference type="ChEBI" id="CHEBI:16526"/>
        <dbReference type="ChEBI" id="CHEBI:57972"/>
        <dbReference type="ChEBI" id="CHEBI:64479"/>
        <dbReference type="ChEBI" id="CHEBI:78846"/>
        <dbReference type="ChEBI" id="CHEBI:149468"/>
        <dbReference type="EC" id="2.3.1.47"/>
    </reaction>
</comment>
<accession>A0A516X470</accession>
<proteinExistence type="inferred from homology"/>
<feature type="domain" description="Aminotransferase class I/classII large" evidence="14">
    <location>
        <begin position="48"/>
        <end position="382"/>
    </location>
</feature>
<dbReference type="KEGG" id="toy:FO059_11650"/>